<protein>
    <recommendedName>
        <fullName evidence="5">F-box domain-containing protein</fullName>
    </recommendedName>
</protein>
<sequence>MTLGMRTGRGPESKSIDQEKVASLQRAGQKAFKAGDFQHALESFTQALAEKKDDISLLDHRCATYGKLKQYSLARNDARAMVKLAPTDERGYLRLGQVLRLDGSPEKALAIYEYALQKLPEDNRSRDTLSQLMKKVQDQLAGGNRRDPFTVLPLELAEWTLKSFSFQEVVGILRVCKGWNRLLRGIPSLWMDVNLTGARTRVPWTSVRTYIHQSKVTLTRANIHNIVPAATLKVLDMLSRCPHLEHLEVWVPHDNPPQFYAKIFNFKRLKTLVCSDVEISHAGVGEILSGLPLLEKAAFYNIWQTRHHSAPAWPEHLPNLKSLTIGSSRRDPTRPFTPFSSLVVPRLGSIAQPTYPNLEELRLVWHPARSKSFKFITLEQGETLPPLRTLELHGAQVQPDFYATLPNSLESLRCYAGSVDNFPPSLNRMNDAENELPNLTTLIFDDTPWVTLGNLTLFLWASKAPITTLHINYCHNISADDLIENFIDDPMQINPALSKITNLGIAGIAGIDDTNVKHICTALPDLKILELSETKITGCTIRMLADSKNDDSAMAKLDGVIIKRCDGVDPDAIDYGRSMGLLILT</sequence>
<dbReference type="Gene3D" id="1.20.1280.50">
    <property type="match status" value="1"/>
</dbReference>
<dbReference type="STRING" id="1835702.A0A1F5L9F0"/>
<dbReference type="AlphaFoldDB" id="A0A1F5L9F0"/>
<comment type="caution">
    <text evidence="6">The sequence shown here is derived from an EMBL/GenBank/DDBJ whole genome shotgun (WGS) entry which is preliminary data.</text>
</comment>
<feature type="repeat" description="TPR" evidence="3">
    <location>
        <begin position="21"/>
        <end position="54"/>
    </location>
</feature>
<dbReference type="InterPro" id="IPR011990">
    <property type="entry name" value="TPR-like_helical_dom_sf"/>
</dbReference>
<evidence type="ECO:0000256" key="4">
    <source>
        <dbReference type="SAM" id="MobiDB-lite"/>
    </source>
</evidence>
<dbReference type="OrthoDB" id="629492at2759"/>
<dbReference type="InterPro" id="IPR019734">
    <property type="entry name" value="TPR_rpt"/>
</dbReference>
<dbReference type="PROSITE" id="PS50005">
    <property type="entry name" value="TPR"/>
    <property type="match status" value="2"/>
</dbReference>
<feature type="repeat" description="TPR" evidence="3">
    <location>
        <begin position="89"/>
        <end position="122"/>
    </location>
</feature>
<dbReference type="SUPFAM" id="SSF81383">
    <property type="entry name" value="F-box domain"/>
    <property type="match status" value="1"/>
</dbReference>
<evidence type="ECO:0000259" key="5">
    <source>
        <dbReference type="PROSITE" id="PS50181"/>
    </source>
</evidence>
<dbReference type="GeneID" id="34579642"/>
<organism evidence="6 7">
    <name type="scientific">Penicillium arizonense</name>
    <dbReference type="NCBI Taxonomy" id="1835702"/>
    <lineage>
        <taxon>Eukaryota</taxon>
        <taxon>Fungi</taxon>
        <taxon>Dikarya</taxon>
        <taxon>Ascomycota</taxon>
        <taxon>Pezizomycotina</taxon>
        <taxon>Eurotiomycetes</taxon>
        <taxon>Eurotiomycetidae</taxon>
        <taxon>Eurotiales</taxon>
        <taxon>Aspergillaceae</taxon>
        <taxon>Penicillium</taxon>
    </lineage>
</organism>
<gene>
    <name evidence="6" type="ORF">PENARI_c019G12377</name>
</gene>
<dbReference type="SMART" id="SM00028">
    <property type="entry name" value="TPR"/>
    <property type="match status" value="3"/>
</dbReference>
<dbReference type="Gene3D" id="1.25.40.10">
    <property type="entry name" value="Tetratricopeptide repeat domain"/>
    <property type="match status" value="1"/>
</dbReference>
<dbReference type="PANTHER" id="PTHR22904:SF523">
    <property type="entry name" value="STRESS-INDUCED-PHOSPHOPROTEIN 1"/>
    <property type="match status" value="1"/>
</dbReference>
<proteinExistence type="predicted"/>
<accession>A0A1F5L9F0</accession>
<dbReference type="SUPFAM" id="SSF48452">
    <property type="entry name" value="TPR-like"/>
    <property type="match status" value="1"/>
</dbReference>
<evidence type="ECO:0000256" key="3">
    <source>
        <dbReference type="PROSITE-ProRule" id="PRU00339"/>
    </source>
</evidence>
<dbReference type="Proteomes" id="UP000177622">
    <property type="component" value="Unassembled WGS sequence"/>
</dbReference>
<evidence type="ECO:0000313" key="7">
    <source>
        <dbReference type="Proteomes" id="UP000177622"/>
    </source>
</evidence>
<evidence type="ECO:0000256" key="1">
    <source>
        <dbReference type="ARBA" id="ARBA00022737"/>
    </source>
</evidence>
<evidence type="ECO:0000256" key="2">
    <source>
        <dbReference type="ARBA" id="ARBA00022803"/>
    </source>
</evidence>
<dbReference type="InterPro" id="IPR036047">
    <property type="entry name" value="F-box-like_dom_sf"/>
</dbReference>
<dbReference type="RefSeq" id="XP_022485309.1">
    <property type="nucleotide sequence ID" value="XM_022634908.1"/>
</dbReference>
<reference evidence="6 7" key="1">
    <citation type="journal article" date="2016" name="Sci. Rep.">
        <title>Penicillium arizonense, a new, genome sequenced fungal species, reveals a high chemical diversity in secreted metabolites.</title>
        <authorList>
            <person name="Grijseels S."/>
            <person name="Nielsen J.C."/>
            <person name="Randelovic M."/>
            <person name="Nielsen J."/>
            <person name="Nielsen K.F."/>
            <person name="Workman M."/>
            <person name="Frisvad J.C."/>
        </authorList>
    </citation>
    <scope>NUCLEOTIDE SEQUENCE [LARGE SCALE GENOMIC DNA]</scope>
    <source>
        <strain evidence="6 7">CBS 141311</strain>
    </source>
</reference>
<dbReference type="Gene3D" id="3.80.10.10">
    <property type="entry name" value="Ribonuclease Inhibitor"/>
    <property type="match status" value="2"/>
</dbReference>
<dbReference type="PROSITE" id="PS50181">
    <property type="entry name" value="FBOX"/>
    <property type="match status" value="1"/>
</dbReference>
<name>A0A1F5L9F0_PENAI</name>
<feature type="domain" description="F-box" evidence="5">
    <location>
        <begin position="146"/>
        <end position="193"/>
    </location>
</feature>
<keyword evidence="2 3" id="KW-0802">TPR repeat</keyword>
<feature type="compositionally biased region" description="Basic and acidic residues" evidence="4">
    <location>
        <begin position="9"/>
        <end position="20"/>
    </location>
</feature>
<evidence type="ECO:0000313" key="6">
    <source>
        <dbReference type="EMBL" id="OGE49858.1"/>
    </source>
</evidence>
<feature type="region of interest" description="Disordered" evidence="4">
    <location>
        <begin position="1"/>
        <end position="21"/>
    </location>
</feature>
<dbReference type="EMBL" id="LXJU01000019">
    <property type="protein sequence ID" value="OGE49858.1"/>
    <property type="molecule type" value="Genomic_DNA"/>
</dbReference>
<keyword evidence="1" id="KW-0677">Repeat</keyword>
<dbReference type="PANTHER" id="PTHR22904">
    <property type="entry name" value="TPR REPEAT CONTAINING PROTEIN"/>
    <property type="match status" value="1"/>
</dbReference>
<dbReference type="GO" id="GO:0051879">
    <property type="term" value="F:Hsp90 protein binding"/>
    <property type="evidence" value="ECO:0007669"/>
    <property type="project" value="TreeGrafter"/>
</dbReference>
<dbReference type="SUPFAM" id="SSF52047">
    <property type="entry name" value="RNI-like"/>
    <property type="match status" value="1"/>
</dbReference>
<dbReference type="InterPro" id="IPR001810">
    <property type="entry name" value="F-box_dom"/>
</dbReference>
<keyword evidence="7" id="KW-1185">Reference proteome</keyword>
<dbReference type="InterPro" id="IPR032675">
    <property type="entry name" value="LRR_dom_sf"/>
</dbReference>